<evidence type="ECO:0000256" key="1">
    <source>
        <dbReference type="SAM" id="MobiDB-lite"/>
    </source>
</evidence>
<feature type="region of interest" description="Disordered" evidence="1">
    <location>
        <begin position="1"/>
        <end position="33"/>
    </location>
</feature>
<sequence>MSESEVPPTSIPNSSASHPSMASESSTSSASQQITDVSSPFFLHSADHPGAVLVSTPLNNENYLTWKRAMKMALNAKNKLGFIDSSITKPTKSQSDAQLWDRCNAMVLSWILNSIDKNLVASLISYTMTVLRLFGLILKA</sequence>
<evidence type="ECO:0000259" key="2">
    <source>
        <dbReference type="Pfam" id="PF14244"/>
    </source>
</evidence>
<dbReference type="InParanoid" id="A0A7N2LXG9"/>
<protein>
    <recommendedName>
        <fullName evidence="2">Retrotransposon Copia-like N-terminal domain-containing protein</fullName>
    </recommendedName>
</protein>
<evidence type="ECO:0000313" key="3">
    <source>
        <dbReference type="EnsemblPlants" id="QL06p024928:mrna:CDS:1"/>
    </source>
</evidence>
<dbReference type="Pfam" id="PF14244">
    <property type="entry name" value="Retrotran_gag_3"/>
    <property type="match status" value="1"/>
</dbReference>
<proteinExistence type="predicted"/>
<evidence type="ECO:0000313" key="4">
    <source>
        <dbReference type="Proteomes" id="UP000594261"/>
    </source>
</evidence>
<feature type="domain" description="Retrotransposon Copia-like N-terminal" evidence="2">
    <location>
        <begin position="44"/>
        <end position="91"/>
    </location>
</feature>
<organism evidence="3 4">
    <name type="scientific">Quercus lobata</name>
    <name type="common">Valley oak</name>
    <dbReference type="NCBI Taxonomy" id="97700"/>
    <lineage>
        <taxon>Eukaryota</taxon>
        <taxon>Viridiplantae</taxon>
        <taxon>Streptophyta</taxon>
        <taxon>Embryophyta</taxon>
        <taxon>Tracheophyta</taxon>
        <taxon>Spermatophyta</taxon>
        <taxon>Magnoliopsida</taxon>
        <taxon>eudicotyledons</taxon>
        <taxon>Gunneridae</taxon>
        <taxon>Pentapetalae</taxon>
        <taxon>rosids</taxon>
        <taxon>fabids</taxon>
        <taxon>Fagales</taxon>
        <taxon>Fagaceae</taxon>
        <taxon>Quercus</taxon>
    </lineage>
</organism>
<dbReference type="Gramene" id="QL06p024928:mrna">
    <property type="protein sequence ID" value="QL06p024928:mrna:CDS:1"/>
    <property type="gene ID" value="QL06p024928"/>
</dbReference>
<keyword evidence="4" id="KW-1185">Reference proteome</keyword>
<dbReference type="PANTHER" id="PTHR37610">
    <property type="entry name" value="CCHC-TYPE DOMAIN-CONTAINING PROTEIN"/>
    <property type="match status" value="1"/>
</dbReference>
<dbReference type="EnsemblPlants" id="QL06p024928:mrna">
    <property type="protein sequence ID" value="QL06p024928:mrna:CDS:1"/>
    <property type="gene ID" value="QL06p024928"/>
</dbReference>
<dbReference type="InterPro" id="IPR029472">
    <property type="entry name" value="Copia-like_N"/>
</dbReference>
<accession>A0A7N2LXG9</accession>
<feature type="compositionally biased region" description="Low complexity" evidence="1">
    <location>
        <begin position="14"/>
        <end position="31"/>
    </location>
</feature>
<dbReference type="Proteomes" id="UP000594261">
    <property type="component" value="Chromosome 6"/>
</dbReference>
<name>A0A7N2LXG9_QUELO</name>
<dbReference type="EMBL" id="LRBV02000006">
    <property type="status" value="NOT_ANNOTATED_CDS"/>
    <property type="molecule type" value="Genomic_DNA"/>
</dbReference>
<dbReference type="AlphaFoldDB" id="A0A7N2LXG9"/>
<reference evidence="3" key="2">
    <citation type="submission" date="2021-01" db="UniProtKB">
        <authorList>
            <consortium name="EnsemblPlants"/>
        </authorList>
    </citation>
    <scope>IDENTIFICATION</scope>
</reference>
<reference evidence="3 4" key="1">
    <citation type="journal article" date="2016" name="G3 (Bethesda)">
        <title>First Draft Assembly and Annotation of the Genome of a California Endemic Oak Quercus lobata Nee (Fagaceae).</title>
        <authorList>
            <person name="Sork V.L."/>
            <person name="Fitz-Gibbon S.T."/>
            <person name="Puiu D."/>
            <person name="Crepeau M."/>
            <person name="Gugger P.F."/>
            <person name="Sherman R."/>
            <person name="Stevens K."/>
            <person name="Langley C.H."/>
            <person name="Pellegrini M."/>
            <person name="Salzberg S.L."/>
        </authorList>
    </citation>
    <scope>NUCLEOTIDE SEQUENCE [LARGE SCALE GENOMIC DNA]</scope>
    <source>
        <strain evidence="3 4">cv. SW786</strain>
    </source>
</reference>
<dbReference type="PANTHER" id="PTHR37610:SF100">
    <property type="entry name" value="COPIA-LIKE POLYPROTEIN_RETROTRANSPOSON"/>
    <property type="match status" value="1"/>
</dbReference>
<dbReference type="OMA" id="IRESAMY"/>